<keyword evidence="2" id="KW-1185">Reference proteome</keyword>
<evidence type="ECO:0000313" key="1">
    <source>
        <dbReference type="EMBL" id="MFD0931494.1"/>
    </source>
</evidence>
<evidence type="ECO:0008006" key="3">
    <source>
        <dbReference type="Google" id="ProtNLM"/>
    </source>
</evidence>
<organism evidence="1 2">
    <name type="scientific">Psychroflexus salinarum</name>
    <dbReference type="NCBI Taxonomy" id="546024"/>
    <lineage>
        <taxon>Bacteria</taxon>
        <taxon>Pseudomonadati</taxon>
        <taxon>Bacteroidota</taxon>
        <taxon>Flavobacteriia</taxon>
        <taxon>Flavobacteriales</taxon>
        <taxon>Flavobacteriaceae</taxon>
        <taxon>Psychroflexus</taxon>
    </lineage>
</organism>
<sequence length="217" mass="25146">MVKYYKYTLLFFTISIFGCYNDDDNQVVEAFNATHKSSELTSVIKSITSHDGSFDDHIDNTSCFSLVFPYQLKINSKLQTFNSSRELLTINDTDEIEIVFPISIALKNYQIFEVNSSSELMTHKSICEESLHIESNSCLDLVYSITIKEFNELNGTFETFHFTNNKDIYLYLEELHDSDVYEIQYPISLTDNNSETTIINSSHEFIEAYEFVDSYCD</sequence>
<gene>
    <name evidence="1" type="ORF">ACFQ0R_02670</name>
</gene>
<comment type="caution">
    <text evidence="1">The sequence shown here is derived from an EMBL/GenBank/DDBJ whole genome shotgun (WGS) entry which is preliminary data.</text>
</comment>
<evidence type="ECO:0000313" key="2">
    <source>
        <dbReference type="Proteomes" id="UP001597049"/>
    </source>
</evidence>
<accession>A0ABW3GLK5</accession>
<dbReference type="EMBL" id="JBHTIV010000005">
    <property type="protein sequence ID" value="MFD0931494.1"/>
    <property type="molecule type" value="Genomic_DNA"/>
</dbReference>
<protein>
    <recommendedName>
        <fullName evidence="3">Lipoprotein</fullName>
    </recommendedName>
</protein>
<dbReference type="PROSITE" id="PS51257">
    <property type="entry name" value="PROKAR_LIPOPROTEIN"/>
    <property type="match status" value="1"/>
</dbReference>
<dbReference type="Proteomes" id="UP001597049">
    <property type="component" value="Unassembled WGS sequence"/>
</dbReference>
<dbReference type="RefSeq" id="WP_379656829.1">
    <property type="nucleotide sequence ID" value="NZ_JBHTIV010000005.1"/>
</dbReference>
<reference evidence="2" key="1">
    <citation type="journal article" date="2019" name="Int. J. Syst. Evol. Microbiol.">
        <title>The Global Catalogue of Microorganisms (GCM) 10K type strain sequencing project: providing services to taxonomists for standard genome sequencing and annotation.</title>
        <authorList>
            <consortium name="The Broad Institute Genomics Platform"/>
            <consortium name="The Broad Institute Genome Sequencing Center for Infectious Disease"/>
            <person name="Wu L."/>
            <person name="Ma J."/>
        </authorList>
    </citation>
    <scope>NUCLEOTIDE SEQUENCE [LARGE SCALE GENOMIC DNA]</scope>
    <source>
        <strain evidence="2">CCUG 56752</strain>
    </source>
</reference>
<name>A0ABW3GLK5_9FLAO</name>
<proteinExistence type="predicted"/>